<name>A0ABV1PAC4_9GAMM</name>
<dbReference type="EMBL" id="JBEHEF010000005">
    <property type="protein sequence ID" value="MEQ9938084.1"/>
    <property type="molecule type" value="Genomic_DNA"/>
</dbReference>
<reference evidence="2 3" key="1">
    <citation type="submission" date="2024-06" db="EMBL/GenBank/DDBJ databases">
        <title>Pangenomics to understand the prophage dynamics in the radiating lineages of P. brasiliense.</title>
        <authorList>
            <person name="Pardeshi L.A."/>
            <person name="Van Duivenbode I."/>
            <person name="Jonkheer E.M."/>
            <person name="Pel M.J.C."/>
            <person name="Kupczok A."/>
            <person name="De Ridder D."/>
            <person name="Smit S."/>
            <person name="Van Der Lee T.J."/>
        </authorList>
    </citation>
    <scope>NUCLEOTIDE SEQUENCE [LARGE SCALE GENOMIC DNA]</scope>
    <source>
        <strain evidence="2 3">PD 8607</strain>
    </source>
</reference>
<protein>
    <submittedName>
        <fullName evidence="2">Uncharacterized protein</fullName>
    </submittedName>
</protein>
<gene>
    <name evidence="2" type="ORF">ABRQ07_10750</name>
</gene>
<accession>A0ABV1PAC4</accession>
<evidence type="ECO:0000313" key="2">
    <source>
        <dbReference type="EMBL" id="MEQ9938084.1"/>
    </source>
</evidence>
<organism evidence="2 3">
    <name type="scientific">Pectobacterium polonicum</name>
    <dbReference type="NCBI Taxonomy" id="2485124"/>
    <lineage>
        <taxon>Bacteria</taxon>
        <taxon>Pseudomonadati</taxon>
        <taxon>Pseudomonadota</taxon>
        <taxon>Gammaproteobacteria</taxon>
        <taxon>Enterobacterales</taxon>
        <taxon>Pectobacteriaceae</taxon>
        <taxon>Pectobacterium</taxon>
    </lineage>
</organism>
<feature type="chain" id="PRO_5046946961" evidence="1">
    <location>
        <begin position="22"/>
        <end position="135"/>
    </location>
</feature>
<dbReference type="Proteomes" id="UP001463408">
    <property type="component" value="Unassembled WGS sequence"/>
</dbReference>
<comment type="caution">
    <text evidence="2">The sequence shown here is derived from an EMBL/GenBank/DDBJ whole genome shotgun (WGS) entry which is preliminary data.</text>
</comment>
<proteinExistence type="predicted"/>
<evidence type="ECO:0000313" key="3">
    <source>
        <dbReference type="Proteomes" id="UP001463408"/>
    </source>
</evidence>
<dbReference type="RefSeq" id="WP_273855156.1">
    <property type="nucleotide sequence ID" value="NZ_JAQRNC010000001.1"/>
</dbReference>
<sequence>MKYLKGVVLAILLLPLASAVAAEWTYWSLQGYAGVHLSNDDKHYLEISCELYSSKPPVLRVQAGFSGDYSQLQVDGQDVSQPFHSLDRIKKEWEALRQAKVIRVSDATGKSYTFNVTGNKDFPPFDSEYYPCDKE</sequence>
<feature type="signal peptide" evidence="1">
    <location>
        <begin position="1"/>
        <end position="21"/>
    </location>
</feature>
<keyword evidence="1" id="KW-0732">Signal</keyword>
<keyword evidence="3" id="KW-1185">Reference proteome</keyword>
<evidence type="ECO:0000256" key="1">
    <source>
        <dbReference type="SAM" id="SignalP"/>
    </source>
</evidence>